<accession>A0A1E7QJM9</accession>
<keyword evidence="8" id="KW-1185">Reference proteome</keyword>
<comment type="caution">
    <text evidence="7">The sequence shown here is derived from an EMBL/GenBank/DDBJ whole genome shotgun (WGS) entry which is preliminary data.</text>
</comment>
<evidence type="ECO:0000256" key="5">
    <source>
        <dbReference type="ARBA" id="ARBA00035294"/>
    </source>
</evidence>
<dbReference type="InterPro" id="IPR014717">
    <property type="entry name" value="Transl_elong_EF1B/ribsomal_bS6"/>
</dbReference>
<dbReference type="Proteomes" id="UP000175679">
    <property type="component" value="Unassembled WGS sequence"/>
</dbReference>
<gene>
    <name evidence="6" type="primary">rpsF</name>
    <name evidence="7" type="ORF">BIY23_02320</name>
</gene>
<keyword evidence="6" id="KW-0699">rRNA-binding</keyword>
<dbReference type="GO" id="GO:0005840">
    <property type="term" value="C:ribosome"/>
    <property type="evidence" value="ECO:0007669"/>
    <property type="project" value="UniProtKB-KW"/>
</dbReference>
<evidence type="ECO:0000256" key="3">
    <source>
        <dbReference type="ARBA" id="ARBA00023274"/>
    </source>
</evidence>
<dbReference type="SMR" id="A0A1E7QJM9"/>
<dbReference type="OrthoDB" id="9812702at2"/>
<evidence type="ECO:0000313" key="7">
    <source>
        <dbReference type="EMBL" id="OEY86678.1"/>
    </source>
</evidence>
<dbReference type="GO" id="GO:0019843">
    <property type="term" value="F:rRNA binding"/>
    <property type="evidence" value="ECO:0007669"/>
    <property type="project" value="UniProtKB-UniRule"/>
</dbReference>
<sequence length="249" mass="28718">MNLYEFTFIAHQGLLQQEVEGMIQELAVLLKNIKAEAIFQEAKAMIEKTSSHKLTQQDLEAHARKIQEVSINYSNILESITKILWNELEVDLSNLKGIKAKIDKELLIFGITRKHSLSGSEQRDKESLIRNTINFLRNKIAEHILQNLQNISQNQALLNKALEKFLTNIEASGLIKHEHWGLLDFAYPINKVKSGHYCMLCISSTPKILHEFERKVKLNEHIIRYLSVQVNSIFEGTSHMMNKKIEEQS</sequence>
<dbReference type="AlphaFoldDB" id="A0A1E7QJM9"/>
<comment type="function">
    <text evidence="4 6">Binds together with bS18 to 16S ribosomal RNA.</text>
</comment>
<protein>
    <recommendedName>
        <fullName evidence="5 6">Small ribosomal subunit protein bS6</fullName>
    </recommendedName>
</protein>
<dbReference type="Gene3D" id="3.30.70.60">
    <property type="match status" value="1"/>
</dbReference>
<dbReference type="HAMAP" id="MF_00360">
    <property type="entry name" value="Ribosomal_bS6"/>
    <property type="match status" value="1"/>
</dbReference>
<proteinExistence type="inferred from homology"/>
<evidence type="ECO:0000256" key="1">
    <source>
        <dbReference type="ARBA" id="ARBA00009512"/>
    </source>
</evidence>
<evidence type="ECO:0000256" key="6">
    <source>
        <dbReference type="HAMAP-Rule" id="MF_00360"/>
    </source>
</evidence>
<dbReference type="GO" id="GO:0006412">
    <property type="term" value="P:translation"/>
    <property type="evidence" value="ECO:0007669"/>
    <property type="project" value="UniProtKB-UniRule"/>
</dbReference>
<comment type="similarity">
    <text evidence="1 6">Belongs to the bacterial ribosomal protein bS6 family.</text>
</comment>
<reference evidence="7 8" key="1">
    <citation type="submission" date="2016-09" db="EMBL/GenBank/DDBJ databases">
        <title>Genomic evidence for plant-parasitic nematodes as the earliest Wolbachia hosts.</title>
        <authorList>
            <person name="Brown A.M."/>
            <person name="Wasala S.K."/>
            <person name="Howe D.K."/>
            <person name="Peetz A.B."/>
            <person name="Zasada I.A."/>
            <person name="Denver D.R."/>
        </authorList>
    </citation>
    <scope>NUCLEOTIDE SEQUENCE [LARGE SCALE GENOMIC DNA]</scope>
    <source>
        <strain evidence="8">wPpe</strain>
    </source>
</reference>
<dbReference type="GO" id="GO:0003735">
    <property type="term" value="F:structural constituent of ribosome"/>
    <property type="evidence" value="ECO:0007669"/>
    <property type="project" value="InterPro"/>
</dbReference>
<organism evidence="7 8">
    <name type="scientific">Wolbachia pipientis</name>
    <dbReference type="NCBI Taxonomy" id="955"/>
    <lineage>
        <taxon>Bacteria</taxon>
        <taxon>Pseudomonadati</taxon>
        <taxon>Pseudomonadota</taxon>
        <taxon>Alphaproteobacteria</taxon>
        <taxon>Rickettsiales</taxon>
        <taxon>Anaplasmataceae</taxon>
        <taxon>Wolbachieae</taxon>
        <taxon>Wolbachia</taxon>
    </lineage>
</organism>
<dbReference type="EMBL" id="MJMG01000006">
    <property type="protein sequence ID" value="OEY86678.1"/>
    <property type="molecule type" value="Genomic_DNA"/>
</dbReference>
<evidence type="ECO:0000256" key="4">
    <source>
        <dbReference type="ARBA" id="ARBA00035104"/>
    </source>
</evidence>
<dbReference type="GO" id="GO:1990904">
    <property type="term" value="C:ribonucleoprotein complex"/>
    <property type="evidence" value="ECO:0007669"/>
    <property type="project" value="UniProtKB-KW"/>
</dbReference>
<dbReference type="Pfam" id="PF01250">
    <property type="entry name" value="Ribosomal_S6"/>
    <property type="match status" value="1"/>
</dbReference>
<dbReference type="CDD" id="cd00473">
    <property type="entry name" value="bS6"/>
    <property type="match status" value="1"/>
</dbReference>
<name>A0A1E7QJM9_WOLPI</name>
<evidence type="ECO:0000313" key="8">
    <source>
        <dbReference type="Proteomes" id="UP000175679"/>
    </source>
</evidence>
<dbReference type="InterPro" id="IPR020814">
    <property type="entry name" value="Ribosomal_S6_plastid/chlpt"/>
</dbReference>
<dbReference type="InterPro" id="IPR000529">
    <property type="entry name" value="Ribosomal_bS6"/>
</dbReference>
<dbReference type="SUPFAM" id="SSF54995">
    <property type="entry name" value="Ribosomal protein S6"/>
    <property type="match status" value="1"/>
</dbReference>
<dbReference type="RefSeq" id="WP_070065009.1">
    <property type="nucleotide sequence ID" value="NZ_MJMG01000006.1"/>
</dbReference>
<evidence type="ECO:0000256" key="2">
    <source>
        <dbReference type="ARBA" id="ARBA00022980"/>
    </source>
</evidence>
<keyword evidence="6" id="KW-0694">RNA-binding</keyword>
<dbReference type="InterPro" id="IPR035980">
    <property type="entry name" value="Ribosomal_bS6_sf"/>
</dbReference>
<dbReference type="NCBIfam" id="TIGR00166">
    <property type="entry name" value="S6"/>
    <property type="match status" value="1"/>
</dbReference>
<keyword evidence="3 6" id="KW-0687">Ribonucleoprotein</keyword>
<keyword evidence="2 6" id="KW-0689">Ribosomal protein</keyword>